<dbReference type="GO" id="GO:0005737">
    <property type="term" value="C:cytoplasm"/>
    <property type="evidence" value="ECO:0007669"/>
    <property type="project" value="UniProtKB-SubCell"/>
</dbReference>
<dbReference type="InterPro" id="IPR029063">
    <property type="entry name" value="SAM-dependent_MTases_sf"/>
</dbReference>
<comment type="caution">
    <text evidence="7">The sequence shown here is derived from an EMBL/GenBank/DDBJ whole genome shotgun (WGS) entry which is preliminary data.</text>
</comment>
<feature type="binding site" evidence="6">
    <location>
        <position position="192"/>
    </location>
    <ligand>
        <name>S-adenosyl-L-methionine</name>
        <dbReference type="ChEBI" id="CHEBI:59789"/>
    </ligand>
</feature>
<comment type="subcellular location">
    <subcellularLocation>
        <location evidence="6">Cytoplasm</location>
    </subcellularLocation>
</comment>
<dbReference type="PANTHER" id="PTHR43648:SF1">
    <property type="entry name" value="ELECTRON TRANSFER FLAVOPROTEIN BETA SUBUNIT LYSINE METHYLTRANSFERASE"/>
    <property type="match status" value="1"/>
</dbReference>
<keyword evidence="4 6" id="KW-0808">Transferase</keyword>
<dbReference type="EC" id="2.1.1.-" evidence="6"/>
<dbReference type="OrthoDB" id="9785995at2"/>
<reference evidence="7 8" key="1">
    <citation type="submission" date="2018-12" db="EMBL/GenBank/DDBJ databases">
        <authorList>
            <person name="Grouzdev D.S."/>
            <person name="Krutkina M.S."/>
        </authorList>
    </citation>
    <scope>NUCLEOTIDE SEQUENCE [LARGE SCALE GENOMIC DNA]</scope>
    <source>
        <strain evidence="7 8">RmlP026</strain>
    </source>
</reference>
<evidence type="ECO:0000313" key="7">
    <source>
        <dbReference type="EMBL" id="RYC32872.1"/>
    </source>
</evidence>
<keyword evidence="5 6" id="KW-0949">S-adenosyl-L-methionine</keyword>
<evidence type="ECO:0000256" key="5">
    <source>
        <dbReference type="ARBA" id="ARBA00022691"/>
    </source>
</evidence>
<dbReference type="CDD" id="cd02440">
    <property type="entry name" value="AdoMet_MTases"/>
    <property type="match status" value="1"/>
</dbReference>
<feature type="binding site" evidence="6">
    <location>
        <position position="239"/>
    </location>
    <ligand>
        <name>S-adenosyl-L-methionine</name>
        <dbReference type="ChEBI" id="CHEBI:59789"/>
    </ligand>
</feature>
<accession>A0A4Q2U8U9</accession>
<keyword evidence="8" id="KW-1185">Reference proteome</keyword>
<dbReference type="RefSeq" id="WP_129224974.1">
    <property type="nucleotide sequence ID" value="NZ_QYBB01000005.1"/>
</dbReference>
<keyword evidence="2 6" id="KW-0963">Cytoplasm</keyword>
<proteinExistence type="inferred from homology"/>
<reference evidence="7 8" key="2">
    <citation type="submission" date="2019-02" db="EMBL/GenBank/DDBJ databases">
        <title>'Lichenibacterium ramalinii' gen. nov. sp. nov., 'Lichenibacterium minor' gen. nov. sp. nov.</title>
        <authorList>
            <person name="Pankratov T."/>
        </authorList>
    </citation>
    <scope>NUCLEOTIDE SEQUENCE [LARGE SCALE GENOMIC DNA]</scope>
    <source>
        <strain evidence="7 8">RmlP026</strain>
    </source>
</reference>
<comment type="similarity">
    <text evidence="1 6">Belongs to the methyltransferase superfamily. PrmA family.</text>
</comment>
<feature type="binding site" evidence="6">
    <location>
        <position position="147"/>
    </location>
    <ligand>
        <name>S-adenosyl-L-methionine</name>
        <dbReference type="ChEBI" id="CHEBI:59789"/>
    </ligand>
</feature>
<keyword evidence="7" id="KW-0689">Ribosomal protein</keyword>
<dbReference type="InterPro" id="IPR004498">
    <property type="entry name" value="Ribosomal_PrmA_MeTrfase"/>
</dbReference>
<dbReference type="NCBIfam" id="NF001784">
    <property type="entry name" value="PRK00517.2-1"/>
    <property type="match status" value="1"/>
</dbReference>
<evidence type="ECO:0000256" key="4">
    <source>
        <dbReference type="ARBA" id="ARBA00022679"/>
    </source>
</evidence>
<dbReference type="Proteomes" id="UP000290759">
    <property type="component" value="Unassembled WGS sequence"/>
</dbReference>
<evidence type="ECO:0000256" key="2">
    <source>
        <dbReference type="ARBA" id="ARBA00022490"/>
    </source>
</evidence>
<keyword evidence="7" id="KW-0687">Ribonucleoprotein</keyword>
<dbReference type="SUPFAM" id="SSF53335">
    <property type="entry name" value="S-adenosyl-L-methionine-dependent methyltransferases"/>
    <property type="match status" value="1"/>
</dbReference>
<sequence length="306" mass="32809">MLEGLPPNDAAQLLRFTCDEARARAAADFVMEVFDPAETAAASFEDEASVLDPRPWIVEIYFGRGVDEARIRALIADTMGDELAATVVTEEIAQQDWVQRSLTGLAPVRAGRFLVHGRHDRDVVRSNDLALEIEAALAFGTGHHGTTRGCLLALDAVLKRRRPRRVVDLGTGTGVLAMAAALALKTEIYCGDLDAVAVGAARNNAVLNGVAPHIRPVVAAGLQHLKLKRNAPYDLILANILARPLRMLAPAISAHAAPGADLILSGLLPRDVRGILSSYGMQGFALVRRGELEGWATLTLRKRLAA</sequence>
<dbReference type="PANTHER" id="PTHR43648">
    <property type="entry name" value="ELECTRON TRANSFER FLAVOPROTEIN BETA SUBUNIT LYSINE METHYLTRANSFERASE"/>
    <property type="match status" value="1"/>
</dbReference>
<keyword evidence="3 6" id="KW-0489">Methyltransferase</keyword>
<evidence type="ECO:0000256" key="3">
    <source>
        <dbReference type="ARBA" id="ARBA00022603"/>
    </source>
</evidence>
<dbReference type="GO" id="GO:0032259">
    <property type="term" value="P:methylation"/>
    <property type="evidence" value="ECO:0007669"/>
    <property type="project" value="UniProtKB-KW"/>
</dbReference>
<evidence type="ECO:0000256" key="1">
    <source>
        <dbReference type="ARBA" id="ARBA00009741"/>
    </source>
</evidence>
<evidence type="ECO:0000313" key="8">
    <source>
        <dbReference type="Proteomes" id="UP000290759"/>
    </source>
</evidence>
<comment type="catalytic activity">
    <reaction evidence="6">
        <text>L-lysyl-[protein] + 3 S-adenosyl-L-methionine = N(6),N(6),N(6)-trimethyl-L-lysyl-[protein] + 3 S-adenosyl-L-homocysteine + 3 H(+)</text>
        <dbReference type="Rhea" id="RHEA:54192"/>
        <dbReference type="Rhea" id="RHEA-COMP:9752"/>
        <dbReference type="Rhea" id="RHEA-COMP:13826"/>
        <dbReference type="ChEBI" id="CHEBI:15378"/>
        <dbReference type="ChEBI" id="CHEBI:29969"/>
        <dbReference type="ChEBI" id="CHEBI:57856"/>
        <dbReference type="ChEBI" id="CHEBI:59789"/>
        <dbReference type="ChEBI" id="CHEBI:61961"/>
    </reaction>
</comment>
<name>A0A4Q2U8U9_9HYPH</name>
<comment type="function">
    <text evidence="6">Methylates ribosomal protein L11.</text>
</comment>
<organism evidence="7 8">
    <name type="scientific">Lichenibacterium minor</name>
    <dbReference type="NCBI Taxonomy" id="2316528"/>
    <lineage>
        <taxon>Bacteria</taxon>
        <taxon>Pseudomonadati</taxon>
        <taxon>Pseudomonadota</taxon>
        <taxon>Alphaproteobacteria</taxon>
        <taxon>Hyphomicrobiales</taxon>
        <taxon>Lichenihabitantaceae</taxon>
        <taxon>Lichenibacterium</taxon>
    </lineage>
</organism>
<dbReference type="InterPro" id="IPR050078">
    <property type="entry name" value="Ribosomal_L11_MeTrfase_PrmA"/>
</dbReference>
<dbReference type="EMBL" id="QYBB01000005">
    <property type="protein sequence ID" value="RYC32872.1"/>
    <property type="molecule type" value="Genomic_DNA"/>
</dbReference>
<protein>
    <recommendedName>
        <fullName evidence="6">Ribosomal protein L11 methyltransferase</fullName>
        <shortName evidence="6">L11 Mtase</shortName>
        <ecNumber evidence="6">2.1.1.-</ecNumber>
    </recommendedName>
</protein>
<dbReference type="Gene3D" id="3.40.50.150">
    <property type="entry name" value="Vaccinia Virus protein VP39"/>
    <property type="match status" value="1"/>
</dbReference>
<evidence type="ECO:0000256" key="6">
    <source>
        <dbReference type="HAMAP-Rule" id="MF_00735"/>
    </source>
</evidence>
<dbReference type="HAMAP" id="MF_00735">
    <property type="entry name" value="Methyltr_PrmA"/>
    <property type="match status" value="1"/>
</dbReference>
<dbReference type="Pfam" id="PF06325">
    <property type="entry name" value="PrmA"/>
    <property type="match status" value="1"/>
</dbReference>
<gene>
    <name evidence="6" type="primary">prmA</name>
    <name evidence="7" type="ORF">D3273_06870</name>
</gene>
<dbReference type="AlphaFoldDB" id="A0A4Q2U8U9"/>
<dbReference type="GO" id="GO:0005840">
    <property type="term" value="C:ribosome"/>
    <property type="evidence" value="ECO:0007669"/>
    <property type="project" value="UniProtKB-KW"/>
</dbReference>
<feature type="binding site" evidence="6">
    <location>
        <position position="170"/>
    </location>
    <ligand>
        <name>S-adenosyl-L-methionine</name>
        <dbReference type="ChEBI" id="CHEBI:59789"/>
    </ligand>
</feature>
<dbReference type="GO" id="GO:0008276">
    <property type="term" value="F:protein methyltransferase activity"/>
    <property type="evidence" value="ECO:0007669"/>
    <property type="project" value="UniProtKB-UniRule"/>
</dbReference>